<evidence type="ECO:0000313" key="3">
    <source>
        <dbReference type="Proteomes" id="UP001187192"/>
    </source>
</evidence>
<name>A0AA87ZVD4_FICCA</name>
<gene>
    <name evidence="2" type="ORF">TIFTF001_009660</name>
</gene>
<evidence type="ECO:0000256" key="1">
    <source>
        <dbReference type="SAM" id="Phobius"/>
    </source>
</evidence>
<comment type="caution">
    <text evidence="2">The sequence shown here is derived from an EMBL/GenBank/DDBJ whole genome shotgun (WGS) entry which is preliminary data.</text>
</comment>
<keyword evidence="3" id="KW-1185">Reference proteome</keyword>
<keyword evidence="1" id="KW-0472">Membrane</keyword>
<protein>
    <submittedName>
        <fullName evidence="2">Uncharacterized protein</fullName>
    </submittedName>
</protein>
<dbReference type="AlphaFoldDB" id="A0AA87ZVD4"/>
<accession>A0AA87ZVD4</accession>
<proteinExistence type="predicted"/>
<dbReference type="Proteomes" id="UP001187192">
    <property type="component" value="Unassembled WGS sequence"/>
</dbReference>
<sequence length="130" mass="14522">MPIRRRDHVRLGDGGTIVWADLQYEKLPNFCYCLALGVYPQRGTRALGGIAITALGMDLVVVLVMVEVVVEGEFRRQVGHEVQAEQVFGGLGQDFFVIESRRFDDSLERDFRIGQPSELDLKSNPIAGND</sequence>
<evidence type="ECO:0000313" key="2">
    <source>
        <dbReference type="EMBL" id="GMN40432.1"/>
    </source>
</evidence>
<organism evidence="2 3">
    <name type="scientific">Ficus carica</name>
    <name type="common">Common fig</name>
    <dbReference type="NCBI Taxonomy" id="3494"/>
    <lineage>
        <taxon>Eukaryota</taxon>
        <taxon>Viridiplantae</taxon>
        <taxon>Streptophyta</taxon>
        <taxon>Embryophyta</taxon>
        <taxon>Tracheophyta</taxon>
        <taxon>Spermatophyta</taxon>
        <taxon>Magnoliopsida</taxon>
        <taxon>eudicotyledons</taxon>
        <taxon>Gunneridae</taxon>
        <taxon>Pentapetalae</taxon>
        <taxon>rosids</taxon>
        <taxon>fabids</taxon>
        <taxon>Rosales</taxon>
        <taxon>Moraceae</taxon>
        <taxon>Ficeae</taxon>
        <taxon>Ficus</taxon>
    </lineage>
</organism>
<reference evidence="2" key="1">
    <citation type="submission" date="2023-07" db="EMBL/GenBank/DDBJ databases">
        <title>draft genome sequence of fig (Ficus carica).</title>
        <authorList>
            <person name="Takahashi T."/>
            <person name="Nishimura K."/>
        </authorList>
    </citation>
    <scope>NUCLEOTIDE SEQUENCE</scope>
</reference>
<keyword evidence="1" id="KW-0812">Transmembrane</keyword>
<feature type="transmembrane region" description="Helical" evidence="1">
    <location>
        <begin position="46"/>
        <end position="70"/>
    </location>
</feature>
<dbReference type="EMBL" id="BTGU01000011">
    <property type="protein sequence ID" value="GMN40432.1"/>
    <property type="molecule type" value="Genomic_DNA"/>
</dbReference>
<keyword evidence="1" id="KW-1133">Transmembrane helix</keyword>